<evidence type="ECO:0000313" key="2">
    <source>
        <dbReference type="Proteomes" id="UP000294530"/>
    </source>
</evidence>
<keyword evidence="2" id="KW-1185">Reference proteome</keyword>
<name>A0A976IGS5_BRELC</name>
<comment type="caution">
    <text evidence="1">The sequence shown here is derived from an EMBL/GenBank/DDBJ whole genome shotgun (WGS) entry which is preliminary data.</text>
</comment>
<dbReference type="AlphaFoldDB" id="A0A976IGS5"/>
<evidence type="ECO:0000313" key="1">
    <source>
        <dbReference type="EMBL" id="TDH71266.1"/>
    </source>
</evidence>
<dbReference type="Proteomes" id="UP000294530">
    <property type="component" value="Unassembled WGS sequence"/>
</dbReference>
<protein>
    <submittedName>
        <fullName evidence="1">Uncharacterized protein</fullName>
    </submittedName>
</protein>
<accession>A0A976IGS5</accession>
<reference evidence="1 2" key="1">
    <citation type="journal article" date="2021" name="Genome Biol.">
        <title>AFLAP: assembly-free linkage analysis pipeline using k-mers from genome sequencing data.</title>
        <authorList>
            <person name="Fletcher K."/>
            <person name="Zhang L."/>
            <person name="Gil J."/>
            <person name="Han R."/>
            <person name="Cavanaugh K."/>
            <person name="Michelmore R."/>
        </authorList>
    </citation>
    <scope>NUCLEOTIDE SEQUENCE [LARGE SCALE GENOMIC DNA]</scope>
    <source>
        <strain evidence="1 2">SF5</strain>
    </source>
</reference>
<dbReference type="RefSeq" id="XP_067820765.1">
    <property type="nucleotide sequence ID" value="XM_067965968.1"/>
</dbReference>
<dbReference type="EMBL" id="SHOA02000004">
    <property type="protein sequence ID" value="TDH71266.1"/>
    <property type="molecule type" value="Genomic_DNA"/>
</dbReference>
<proteinExistence type="predicted"/>
<sequence>MDKLNKCDGKRSTTFTGGGALSKLQPELLCPTVGEPLDDLDHWGVPSVLCVMLLKLAPVEDEAKVVILETKAALCH</sequence>
<organism evidence="1 2">
    <name type="scientific">Bremia lactucae</name>
    <name type="common">Lettuce downy mildew</name>
    <dbReference type="NCBI Taxonomy" id="4779"/>
    <lineage>
        <taxon>Eukaryota</taxon>
        <taxon>Sar</taxon>
        <taxon>Stramenopiles</taxon>
        <taxon>Oomycota</taxon>
        <taxon>Peronosporomycetes</taxon>
        <taxon>Peronosporales</taxon>
        <taxon>Peronosporaceae</taxon>
        <taxon>Bremia</taxon>
    </lineage>
</organism>
<dbReference type="GeneID" id="94351639"/>
<gene>
    <name evidence="1" type="ORF">CCR75_007912</name>
</gene>
<dbReference type="KEGG" id="blac:94351639"/>